<evidence type="ECO:0000256" key="2">
    <source>
        <dbReference type="ARBA" id="ARBA00012224"/>
    </source>
</evidence>
<dbReference type="PANTHER" id="PTHR43525:SF1">
    <property type="entry name" value="PROTEIN MALY"/>
    <property type="match status" value="1"/>
</dbReference>
<name>A0ABT4D219_9CLOT</name>
<dbReference type="Proteomes" id="UP001078443">
    <property type="component" value="Unassembled WGS sequence"/>
</dbReference>
<comment type="caution">
    <text evidence="7">The sequence shown here is derived from an EMBL/GenBank/DDBJ whole genome shotgun (WGS) entry which is preliminary data.</text>
</comment>
<protein>
    <recommendedName>
        <fullName evidence="2">cysteine-S-conjugate beta-lyase</fullName>
        <ecNumber evidence="2">4.4.1.13</ecNumber>
    </recommendedName>
</protein>
<evidence type="ECO:0000313" key="8">
    <source>
        <dbReference type="Proteomes" id="UP001078443"/>
    </source>
</evidence>
<keyword evidence="8" id="KW-1185">Reference proteome</keyword>
<dbReference type="EMBL" id="JAPQER010000002">
    <property type="protein sequence ID" value="MCY6484073.1"/>
    <property type="molecule type" value="Genomic_DNA"/>
</dbReference>
<dbReference type="Pfam" id="PF00155">
    <property type="entry name" value="Aminotran_1_2"/>
    <property type="match status" value="1"/>
</dbReference>
<evidence type="ECO:0000256" key="4">
    <source>
        <dbReference type="ARBA" id="ARBA00023239"/>
    </source>
</evidence>
<evidence type="ECO:0000256" key="1">
    <source>
        <dbReference type="ARBA" id="ARBA00001933"/>
    </source>
</evidence>
<dbReference type="NCBIfam" id="TIGR04350">
    <property type="entry name" value="C_S_lyase_PatB"/>
    <property type="match status" value="1"/>
</dbReference>
<reference evidence="7" key="1">
    <citation type="submission" date="2022-12" db="EMBL/GenBank/DDBJ databases">
        <authorList>
            <person name="Wang J."/>
        </authorList>
    </citation>
    <scope>NUCLEOTIDE SEQUENCE</scope>
    <source>
        <strain evidence="7">HY-45-18</strain>
    </source>
</reference>
<dbReference type="GO" id="GO:0008483">
    <property type="term" value="F:transaminase activity"/>
    <property type="evidence" value="ECO:0007669"/>
    <property type="project" value="UniProtKB-KW"/>
</dbReference>
<keyword evidence="3" id="KW-0663">Pyridoxal phosphate</keyword>
<organism evidence="7 8">
    <name type="scientific">Clostridium aestuarii</name>
    <dbReference type="NCBI Taxonomy" id="338193"/>
    <lineage>
        <taxon>Bacteria</taxon>
        <taxon>Bacillati</taxon>
        <taxon>Bacillota</taxon>
        <taxon>Clostridia</taxon>
        <taxon>Eubacteriales</taxon>
        <taxon>Clostridiaceae</taxon>
        <taxon>Clostridium</taxon>
    </lineage>
</organism>
<comment type="cofactor">
    <cofactor evidence="1">
        <name>pyridoxal 5'-phosphate</name>
        <dbReference type="ChEBI" id="CHEBI:597326"/>
    </cofactor>
</comment>
<dbReference type="SUPFAM" id="SSF53383">
    <property type="entry name" value="PLP-dependent transferases"/>
    <property type="match status" value="1"/>
</dbReference>
<evidence type="ECO:0000313" key="7">
    <source>
        <dbReference type="EMBL" id="MCY6484073.1"/>
    </source>
</evidence>
<dbReference type="EC" id="4.4.1.13" evidence="2"/>
<evidence type="ECO:0000256" key="5">
    <source>
        <dbReference type="ARBA" id="ARBA00037974"/>
    </source>
</evidence>
<dbReference type="InterPro" id="IPR004839">
    <property type="entry name" value="Aminotransferase_I/II_large"/>
</dbReference>
<feature type="domain" description="Aminotransferase class I/classII large" evidence="6">
    <location>
        <begin position="39"/>
        <end position="383"/>
    </location>
</feature>
<dbReference type="InterPro" id="IPR015422">
    <property type="entry name" value="PyrdxlP-dep_Trfase_small"/>
</dbReference>
<accession>A0ABT4D219</accession>
<evidence type="ECO:0000256" key="3">
    <source>
        <dbReference type="ARBA" id="ARBA00022898"/>
    </source>
</evidence>
<dbReference type="InterPro" id="IPR015421">
    <property type="entry name" value="PyrdxlP-dep_Trfase_major"/>
</dbReference>
<dbReference type="InterPro" id="IPR027619">
    <property type="entry name" value="C-S_lyase_PatB-like"/>
</dbReference>
<keyword evidence="7" id="KW-0032">Aminotransferase</keyword>
<dbReference type="InterPro" id="IPR051798">
    <property type="entry name" value="Class-II_PLP-Dep_Aminotrans"/>
</dbReference>
<dbReference type="RefSeq" id="WP_268040345.1">
    <property type="nucleotide sequence ID" value="NZ_JAPQER010000002.1"/>
</dbReference>
<comment type="similarity">
    <text evidence="5">Belongs to the class-II pyridoxal-phosphate-dependent aminotransferase family. MalY/PatB cystathionine beta-lyase subfamily.</text>
</comment>
<evidence type="ECO:0000259" key="6">
    <source>
        <dbReference type="Pfam" id="PF00155"/>
    </source>
</evidence>
<gene>
    <name evidence="7" type="ORF">OW763_06870</name>
</gene>
<dbReference type="Gene3D" id="3.40.640.10">
    <property type="entry name" value="Type I PLP-dependent aspartate aminotransferase-like (Major domain)"/>
    <property type="match status" value="1"/>
</dbReference>
<keyword evidence="4" id="KW-0456">Lyase</keyword>
<dbReference type="CDD" id="cd00609">
    <property type="entry name" value="AAT_like"/>
    <property type="match status" value="1"/>
</dbReference>
<proteinExistence type="inferred from homology"/>
<dbReference type="InterPro" id="IPR015424">
    <property type="entry name" value="PyrdxlP-dep_Trfase"/>
</dbReference>
<dbReference type="PANTHER" id="PTHR43525">
    <property type="entry name" value="PROTEIN MALY"/>
    <property type="match status" value="1"/>
</dbReference>
<sequence>MKYDFDKVINRIGTNTAKWDEVEMKFGTKDVLPMWVADMDFRIAQPIIDALKERAEHGIFGYTKMSDSYKEAVCSWMEKRHEWKIEKDWVIHSPGVVPALSIIVKEFTKPGDKIIIQTPVYYPFFDVVRDNNRELICNSVKFENEKYVMDYEDLESKIDENVKMMILCSPHNPIGRVWSKEELVKLGEICMKHNIMVVSDEIHADLVYKGHKHIPFASISEEFAQNSITCFAPSKTFNIAGLQSALLSIPNKEYYDKFSLALGALDIRRDNCFGAVATETAYTEGEEWLEQLLDYLEGNLEFLTEYCEERIPKIKVNKTEGTYLVWLDCHELGMSKEELGDFMIKEAKVALDHGYWFGPEGEGFARINIACPRATLEEGLKRIENAVNRL</sequence>
<dbReference type="Gene3D" id="3.90.1150.10">
    <property type="entry name" value="Aspartate Aminotransferase, domain 1"/>
    <property type="match status" value="1"/>
</dbReference>
<keyword evidence="7" id="KW-0808">Transferase</keyword>